<evidence type="ECO:0000313" key="2">
    <source>
        <dbReference type="Proteomes" id="UP000001477"/>
    </source>
</evidence>
<organism evidence="1 2">
    <name type="scientific">Agathobacter rectalis (strain ATCC 33656 / DSM 3377 / JCM 17463 / KCTC 5835 / VPI 0990)</name>
    <name type="common">Eubacterium rectale</name>
    <dbReference type="NCBI Taxonomy" id="515619"/>
    <lineage>
        <taxon>Bacteria</taxon>
        <taxon>Bacillati</taxon>
        <taxon>Bacillota</taxon>
        <taxon>Clostridia</taxon>
        <taxon>Lachnospirales</taxon>
        <taxon>Lachnospiraceae</taxon>
        <taxon>Agathobacter</taxon>
    </lineage>
</organism>
<reference evidence="1 2" key="1">
    <citation type="journal article" date="2009" name="Proc. Natl. Acad. Sci. U.S.A.">
        <title>Characterizing a model human gut microbiota composed of members of its two dominant bacterial phyla.</title>
        <authorList>
            <person name="Mahowald M.A."/>
            <person name="Rey F.E."/>
            <person name="Seedorf H."/>
            <person name="Turnbaugh P.J."/>
            <person name="Fulton R.S."/>
            <person name="Wollam A."/>
            <person name="Shah N."/>
            <person name="Wang C."/>
            <person name="Magrini V."/>
            <person name="Wilson R.K."/>
            <person name="Cantarel B.L."/>
            <person name="Coutinho P.M."/>
            <person name="Henrissat B."/>
            <person name="Crock L.W."/>
            <person name="Russell A."/>
            <person name="Verberkmoes N.C."/>
            <person name="Hettich R.L."/>
            <person name="Gordon J.I."/>
        </authorList>
    </citation>
    <scope>NUCLEOTIDE SEQUENCE [LARGE SCALE GENOMIC DNA]</scope>
    <source>
        <strain evidence="2">ATCC 33656 / DSM 3377 / JCM 17463 / KCTC 5835 / LMG 30912 / VPI 0990</strain>
    </source>
</reference>
<accession>C4ZE48</accession>
<dbReference type="KEGG" id="ere:EUBREC_3585"/>
<evidence type="ECO:0000313" key="1">
    <source>
        <dbReference type="EMBL" id="ACR77311.1"/>
    </source>
</evidence>
<protein>
    <submittedName>
        <fullName evidence="1">Uncharacterized protein</fullName>
    </submittedName>
</protein>
<sequence>MMGRMAAPVMACRINSAWLMLQAESLSANSAYSSSVMRVLTTRLRCGVLYRFRMVKTSFRLPHGCGGISGVSRISRVWGRHSPTRFPQEQNERKANFGTAVESCSKKLPDCRSLATATFSENRNQLFYKRLPDCPHLLLPLFQKIYNQLFHKRLRAGVLPLLPTTPQKAKMTDFPARTFPAARSFPTIRRFGSCVLPAV</sequence>
<proteinExistence type="predicted"/>
<dbReference type="Proteomes" id="UP000001477">
    <property type="component" value="Chromosome"/>
</dbReference>
<dbReference type="STRING" id="515619.EUBREC_3585"/>
<name>C4ZE48_AGARV</name>
<dbReference type="HOGENOM" id="CLU_1370378_0_0_9"/>
<dbReference type="AlphaFoldDB" id="C4ZE48"/>
<gene>
    <name evidence="1" type="ordered locus">EUBREC_3585</name>
</gene>
<dbReference type="PaxDb" id="515619-EUBREC_3585"/>
<dbReference type="EMBL" id="CP001107">
    <property type="protein sequence ID" value="ACR77311.1"/>
    <property type="molecule type" value="Genomic_DNA"/>
</dbReference>